<accession>A0A086ZJJ3</accession>
<evidence type="ECO:0000256" key="7">
    <source>
        <dbReference type="ARBA" id="ARBA00022741"/>
    </source>
</evidence>
<dbReference type="InterPro" id="IPR015856">
    <property type="entry name" value="ABC_transpr_CbiO/EcfA_su"/>
</dbReference>
<dbReference type="NCBIfam" id="NF010167">
    <property type="entry name" value="PRK13648.1"/>
    <property type="match status" value="2"/>
</dbReference>
<keyword evidence="4" id="KW-0813">Transport</keyword>
<dbReference type="GO" id="GO:0042626">
    <property type="term" value="F:ATPase-coupled transmembrane transporter activity"/>
    <property type="evidence" value="ECO:0007669"/>
    <property type="project" value="TreeGrafter"/>
</dbReference>
<dbReference type="eggNOG" id="COG1129">
    <property type="taxonomic scope" value="Bacteria"/>
</dbReference>
<keyword evidence="8 15" id="KW-0067">ATP-binding</keyword>
<feature type="compositionally biased region" description="Polar residues" evidence="12">
    <location>
        <begin position="506"/>
        <end position="520"/>
    </location>
</feature>
<dbReference type="PANTHER" id="PTHR43553:SF27">
    <property type="entry name" value="ENERGY-COUPLING FACTOR TRANSPORTER ATP-BINDING PROTEIN ECFA2"/>
    <property type="match status" value="1"/>
</dbReference>
<dbReference type="InterPro" id="IPR027417">
    <property type="entry name" value="P-loop_NTPase"/>
</dbReference>
<dbReference type="InterPro" id="IPR003339">
    <property type="entry name" value="ABC/ECF_trnsptr_transmembrane"/>
</dbReference>
<dbReference type="PROSITE" id="PS50893">
    <property type="entry name" value="ABC_TRANSPORTER_2"/>
    <property type="match status" value="2"/>
</dbReference>
<proteinExistence type="inferred from homology"/>
<evidence type="ECO:0000259" key="14">
    <source>
        <dbReference type="PROSITE" id="PS50893"/>
    </source>
</evidence>
<dbReference type="CDD" id="cd16914">
    <property type="entry name" value="EcfT"/>
    <property type="match status" value="1"/>
</dbReference>
<keyword evidence="7" id="KW-0547">Nucleotide-binding</keyword>
<evidence type="ECO:0000256" key="5">
    <source>
        <dbReference type="ARBA" id="ARBA00022475"/>
    </source>
</evidence>
<dbReference type="SMART" id="SM00382">
    <property type="entry name" value="AAA"/>
    <property type="match status" value="2"/>
</dbReference>
<evidence type="ECO:0000256" key="12">
    <source>
        <dbReference type="SAM" id="MobiDB-lite"/>
    </source>
</evidence>
<keyword evidence="11 13" id="KW-0472">Membrane</keyword>
<evidence type="ECO:0000256" key="1">
    <source>
        <dbReference type="ARBA" id="ARBA00004141"/>
    </source>
</evidence>
<dbReference type="GO" id="GO:0005524">
    <property type="term" value="F:ATP binding"/>
    <property type="evidence" value="ECO:0007669"/>
    <property type="project" value="UniProtKB-KW"/>
</dbReference>
<dbReference type="CDD" id="cd03225">
    <property type="entry name" value="ABC_cobalt_CbiO_domain1"/>
    <property type="match status" value="2"/>
</dbReference>
<dbReference type="Gene3D" id="3.40.50.300">
    <property type="entry name" value="P-loop containing nucleotide triphosphate hydrolases"/>
    <property type="match status" value="2"/>
</dbReference>
<feature type="compositionally biased region" description="Low complexity" evidence="12">
    <location>
        <begin position="521"/>
        <end position="532"/>
    </location>
</feature>
<keyword evidence="16" id="KW-1185">Reference proteome</keyword>
<comment type="similarity">
    <text evidence="3">Belongs to the ABC transporter superfamily.</text>
</comment>
<dbReference type="AlphaFoldDB" id="A0A086ZJJ3"/>
<evidence type="ECO:0000256" key="2">
    <source>
        <dbReference type="ARBA" id="ARBA00004202"/>
    </source>
</evidence>
<dbReference type="InterPro" id="IPR003439">
    <property type="entry name" value="ABC_transporter-like_ATP-bd"/>
</dbReference>
<dbReference type="EC" id="3.6.3.17" evidence="15"/>
<evidence type="ECO:0000256" key="11">
    <source>
        <dbReference type="ARBA" id="ARBA00023136"/>
    </source>
</evidence>
<dbReference type="InterPro" id="IPR003593">
    <property type="entry name" value="AAA+_ATPase"/>
</dbReference>
<keyword evidence="15" id="KW-0378">Hydrolase</keyword>
<evidence type="ECO:0000313" key="16">
    <source>
        <dbReference type="Proteomes" id="UP000029096"/>
    </source>
</evidence>
<dbReference type="Pfam" id="PF00005">
    <property type="entry name" value="ABC_tran"/>
    <property type="match status" value="2"/>
</dbReference>
<feature type="transmembrane region" description="Helical" evidence="13">
    <location>
        <begin position="641"/>
        <end position="662"/>
    </location>
</feature>
<evidence type="ECO:0000256" key="4">
    <source>
        <dbReference type="ARBA" id="ARBA00022448"/>
    </source>
</evidence>
<feature type="transmembrane region" description="Helical" evidence="13">
    <location>
        <begin position="604"/>
        <end position="621"/>
    </location>
</feature>
<dbReference type="PROSITE" id="PS00211">
    <property type="entry name" value="ABC_TRANSPORTER_1"/>
    <property type="match status" value="2"/>
</dbReference>
<dbReference type="GO" id="GO:0016887">
    <property type="term" value="F:ATP hydrolysis activity"/>
    <property type="evidence" value="ECO:0007669"/>
    <property type="project" value="InterPro"/>
</dbReference>
<evidence type="ECO:0000256" key="6">
    <source>
        <dbReference type="ARBA" id="ARBA00022692"/>
    </source>
</evidence>
<dbReference type="Proteomes" id="UP000029096">
    <property type="component" value="Unassembled WGS sequence"/>
</dbReference>
<feature type="transmembrane region" description="Helical" evidence="13">
    <location>
        <begin position="781"/>
        <end position="800"/>
    </location>
</feature>
<feature type="compositionally biased region" description="Polar residues" evidence="12">
    <location>
        <begin position="533"/>
        <end position="548"/>
    </location>
</feature>
<keyword evidence="9" id="KW-1278">Translocase</keyword>
<evidence type="ECO:0000256" key="10">
    <source>
        <dbReference type="ARBA" id="ARBA00022989"/>
    </source>
</evidence>
<dbReference type="GO" id="GO:0043190">
    <property type="term" value="C:ATP-binding cassette (ABC) transporter complex"/>
    <property type="evidence" value="ECO:0007669"/>
    <property type="project" value="TreeGrafter"/>
</dbReference>
<evidence type="ECO:0000256" key="9">
    <source>
        <dbReference type="ARBA" id="ARBA00022967"/>
    </source>
</evidence>
<evidence type="ECO:0000256" key="3">
    <source>
        <dbReference type="ARBA" id="ARBA00005417"/>
    </source>
</evidence>
<feature type="region of interest" description="Disordered" evidence="12">
    <location>
        <begin position="504"/>
        <end position="551"/>
    </location>
</feature>
<evidence type="ECO:0000256" key="13">
    <source>
        <dbReference type="SAM" id="Phobius"/>
    </source>
</evidence>
<keyword evidence="10 13" id="KW-1133">Transmembrane helix</keyword>
<dbReference type="SUPFAM" id="SSF52540">
    <property type="entry name" value="P-loop containing nucleoside triphosphate hydrolases"/>
    <property type="match status" value="2"/>
</dbReference>
<feature type="domain" description="ABC transporter" evidence="14">
    <location>
        <begin position="17"/>
        <end position="254"/>
    </location>
</feature>
<evidence type="ECO:0000313" key="15">
    <source>
        <dbReference type="EMBL" id="KFI46693.1"/>
    </source>
</evidence>
<dbReference type="Pfam" id="PF02361">
    <property type="entry name" value="CbiQ"/>
    <property type="match status" value="1"/>
</dbReference>
<protein>
    <submittedName>
        <fullName evidence="15">ABC-type cobalt transporter, ATP-binding protein</fullName>
        <ecNumber evidence="15">3.6.3.17</ecNumber>
    </submittedName>
</protein>
<dbReference type="eggNOG" id="COG0619">
    <property type="taxonomic scope" value="Bacteria"/>
</dbReference>
<dbReference type="InterPro" id="IPR050095">
    <property type="entry name" value="ECF_ABC_transporter_ATP-bd"/>
</dbReference>
<dbReference type="FunFam" id="3.40.50.300:FF:000224">
    <property type="entry name" value="Energy-coupling factor transporter ATP-binding protein EcfA"/>
    <property type="match status" value="1"/>
</dbReference>
<comment type="caution">
    <text evidence="15">The sequence shown here is derived from an EMBL/GenBank/DDBJ whole genome shotgun (WGS) entry which is preliminary data.</text>
</comment>
<feature type="transmembrane region" description="Helical" evidence="13">
    <location>
        <begin position="560"/>
        <end position="592"/>
    </location>
</feature>
<gene>
    <name evidence="15" type="ORF">BBOH_0165</name>
</gene>
<organism evidence="15 16">
    <name type="scientific">Bifidobacterium bohemicum DSM 22767</name>
    <dbReference type="NCBI Taxonomy" id="1437606"/>
    <lineage>
        <taxon>Bacteria</taxon>
        <taxon>Bacillati</taxon>
        <taxon>Actinomycetota</taxon>
        <taxon>Actinomycetes</taxon>
        <taxon>Bifidobacteriales</taxon>
        <taxon>Bifidobacteriaceae</taxon>
        <taxon>Bifidobacterium</taxon>
    </lineage>
</organism>
<reference evidence="15 16" key="1">
    <citation type="submission" date="2014-03" db="EMBL/GenBank/DDBJ databases">
        <title>Genomics of Bifidobacteria.</title>
        <authorList>
            <person name="Ventura M."/>
            <person name="Milani C."/>
            <person name="Lugli G.A."/>
        </authorList>
    </citation>
    <scope>NUCLEOTIDE SEQUENCE [LARGE SCALE GENOMIC DNA]</scope>
    <source>
        <strain evidence="15 16">DSM 22767</strain>
    </source>
</reference>
<dbReference type="InterPro" id="IPR017871">
    <property type="entry name" value="ABC_transporter-like_CS"/>
</dbReference>
<sequence>MLTNPRPPMTDVPMADLRSVRFSYDGGRSWILDDVNLRIAAGERICLIGRNGSGKSTLARLLAGLVAPDSGSVQLAGYGVFDENGSQPAQYRTARRRIGAVFQNPMDQIVTTVVSDDVAFGPENLAFKRSRITEQVDSSLASVDMRDFANANPSRMSGGQQQRVAMAGILAMAPKMVVLDEPTAMLDSEASMDVMQTLDALQHQGVTIVHVTHKPQELSDADRILELTGGHLRETSRSDAIALLSTDEATEQHAHEQIERLTESTPAVLETESVQGDPGPAVSFTHVSYRYPQSSVDAIHDLSLTINRGKTIAIMGRNGSGKSTLTKLMAALRKPTNGTITVDGVGNLSKLSKRDRKRLRSTLGLVMQRPEQQLFASTVEQDVAYGPRNLGLSEDEVAHRVETSLKLLGLDRFANRSPFSLSGGQQRLAAIAGIIACQPQILVLDEPCAGLDAEATIRIEELIGTLRQKGVTIVLITHSRGQAYRLADQIVTLDGAASRTVRLDDGSQTVSQTGTASINSADNAQDTQTATTHRGSPQTSQPETSVPSSRLGRLDPRVKLLSFLALMFSSFAMGSPQELVLGAIMIIGLIVLGRISPLQLLSKTRGFLIIFIILGIFNMLFVRSGDTLVSVFGLPITTDGAISAILSICRLTLVILLGAILLETTTPTTLTDGFDSMLSPFKRFGLHSQETALVMSLALRFVPTLSDEAKTVVEAQAVRAGSIETGSPRARIRAAAAIIVPVFAGAIRHADNLALALDARCYEEGIERTHWHQLKLNKRDLAFLALCLIYAVAFIGFHTMPWQPWR</sequence>
<feature type="domain" description="ABC transporter" evidence="14">
    <location>
        <begin position="282"/>
        <end position="520"/>
    </location>
</feature>
<keyword evidence="5" id="KW-1003">Cell membrane</keyword>
<dbReference type="PANTHER" id="PTHR43553">
    <property type="entry name" value="HEAVY METAL TRANSPORTER"/>
    <property type="match status" value="1"/>
</dbReference>
<name>A0A086ZJJ3_9BIFI</name>
<dbReference type="EMBL" id="JGYP01000001">
    <property type="protein sequence ID" value="KFI46693.1"/>
    <property type="molecule type" value="Genomic_DNA"/>
</dbReference>
<keyword evidence="6 13" id="KW-0812">Transmembrane</keyword>
<comment type="subcellular location">
    <subcellularLocation>
        <location evidence="2">Cell membrane</location>
        <topology evidence="2">Peripheral membrane protein</topology>
    </subcellularLocation>
    <subcellularLocation>
        <location evidence="1">Membrane</location>
        <topology evidence="1">Multi-pass membrane protein</topology>
    </subcellularLocation>
</comment>
<evidence type="ECO:0000256" key="8">
    <source>
        <dbReference type="ARBA" id="ARBA00022840"/>
    </source>
</evidence>
<dbReference type="STRING" id="1437606.BBOH_0165"/>